<sequence>MTTSAPETTAPETAAPETMDSELVESCEDAPDEKSCAKEEATYERCAASGFAGGRCRGSRALDRDQRAFVADCDRAEVDPPPCPKITEFVANAYRYCRFLGRSTLRCDRAARYAACIHRGGGLICTFAAPVYRACQARSVNGAKIPRRFCLEGDVQYQRCRHAYTLGSGRDFCRPAAAVYIDCRPGAGVQVCEQAQGDYARRTIAILRERRG</sequence>
<organism evidence="2 3">
    <name type="scientific">Nonomuraea jabiensis</name>
    <dbReference type="NCBI Taxonomy" id="882448"/>
    <lineage>
        <taxon>Bacteria</taxon>
        <taxon>Bacillati</taxon>
        <taxon>Actinomycetota</taxon>
        <taxon>Actinomycetes</taxon>
        <taxon>Streptosporangiales</taxon>
        <taxon>Streptosporangiaceae</taxon>
        <taxon>Nonomuraea</taxon>
    </lineage>
</organism>
<dbReference type="AlphaFoldDB" id="A0A7W9GIL2"/>
<proteinExistence type="predicted"/>
<evidence type="ECO:0000256" key="1">
    <source>
        <dbReference type="SAM" id="MobiDB-lite"/>
    </source>
</evidence>
<evidence type="ECO:0000313" key="2">
    <source>
        <dbReference type="EMBL" id="MBB5784366.1"/>
    </source>
</evidence>
<reference evidence="2 3" key="1">
    <citation type="submission" date="2020-08" db="EMBL/GenBank/DDBJ databases">
        <title>Sequencing the genomes of 1000 actinobacteria strains.</title>
        <authorList>
            <person name="Klenk H.-P."/>
        </authorList>
    </citation>
    <scope>NUCLEOTIDE SEQUENCE [LARGE SCALE GENOMIC DNA]</scope>
    <source>
        <strain evidence="2 3">DSM 45507</strain>
    </source>
</reference>
<dbReference type="EMBL" id="JACHMB010000001">
    <property type="protein sequence ID" value="MBB5784366.1"/>
    <property type="molecule type" value="Genomic_DNA"/>
</dbReference>
<protein>
    <submittedName>
        <fullName evidence="2">Uncharacterized protein</fullName>
    </submittedName>
</protein>
<name>A0A7W9GIL2_9ACTN</name>
<gene>
    <name evidence="2" type="ORF">HD596_011122</name>
</gene>
<dbReference type="RefSeq" id="WP_185077323.1">
    <property type="nucleotide sequence ID" value="NZ_JACHMB010000001.1"/>
</dbReference>
<feature type="compositionally biased region" description="Low complexity" evidence="1">
    <location>
        <begin position="1"/>
        <end position="18"/>
    </location>
</feature>
<evidence type="ECO:0000313" key="3">
    <source>
        <dbReference type="Proteomes" id="UP000579153"/>
    </source>
</evidence>
<comment type="caution">
    <text evidence="2">The sequence shown here is derived from an EMBL/GenBank/DDBJ whole genome shotgun (WGS) entry which is preliminary data.</text>
</comment>
<keyword evidence="3" id="KW-1185">Reference proteome</keyword>
<feature type="region of interest" description="Disordered" evidence="1">
    <location>
        <begin position="1"/>
        <end position="23"/>
    </location>
</feature>
<dbReference type="Proteomes" id="UP000579153">
    <property type="component" value="Unassembled WGS sequence"/>
</dbReference>
<accession>A0A7W9GIL2</accession>